<sequence length="69" mass="7808">MRLNYLINPIMIEFSNKDKIGSTMATLVKNVILNKLDKKKKTIIKKSRVPLNLLTVGRAHFVVELTGVV</sequence>
<dbReference type="EMBL" id="REGN01000027">
    <property type="protein sequence ID" value="RNA45112.1"/>
    <property type="molecule type" value="Genomic_DNA"/>
</dbReference>
<keyword evidence="2" id="KW-1185">Reference proteome</keyword>
<accession>A0A3M7TAJ9</accession>
<gene>
    <name evidence="1" type="ORF">BpHYR1_021195</name>
</gene>
<dbReference type="Proteomes" id="UP000276133">
    <property type="component" value="Unassembled WGS sequence"/>
</dbReference>
<evidence type="ECO:0000313" key="1">
    <source>
        <dbReference type="EMBL" id="RNA45112.1"/>
    </source>
</evidence>
<protein>
    <submittedName>
        <fullName evidence="1">Uncharacterized protein</fullName>
    </submittedName>
</protein>
<name>A0A3M7TAJ9_BRAPC</name>
<reference evidence="1 2" key="1">
    <citation type="journal article" date="2018" name="Sci. Rep.">
        <title>Genomic signatures of local adaptation to the degree of environmental predictability in rotifers.</title>
        <authorList>
            <person name="Franch-Gras L."/>
            <person name="Hahn C."/>
            <person name="Garcia-Roger E.M."/>
            <person name="Carmona M.J."/>
            <person name="Serra M."/>
            <person name="Gomez A."/>
        </authorList>
    </citation>
    <scope>NUCLEOTIDE SEQUENCE [LARGE SCALE GENOMIC DNA]</scope>
    <source>
        <strain evidence="1">HYR1</strain>
    </source>
</reference>
<proteinExistence type="predicted"/>
<organism evidence="1 2">
    <name type="scientific">Brachionus plicatilis</name>
    <name type="common">Marine rotifer</name>
    <name type="synonym">Brachionus muelleri</name>
    <dbReference type="NCBI Taxonomy" id="10195"/>
    <lineage>
        <taxon>Eukaryota</taxon>
        <taxon>Metazoa</taxon>
        <taxon>Spiralia</taxon>
        <taxon>Gnathifera</taxon>
        <taxon>Rotifera</taxon>
        <taxon>Eurotatoria</taxon>
        <taxon>Monogononta</taxon>
        <taxon>Pseudotrocha</taxon>
        <taxon>Ploima</taxon>
        <taxon>Brachionidae</taxon>
        <taxon>Brachionus</taxon>
    </lineage>
</organism>
<evidence type="ECO:0000313" key="2">
    <source>
        <dbReference type="Proteomes" id="UP000276133"/>
    </source>
</evidence>
<dbReference type="AlphaFoldDB" id="A0A3M7TAJ9"/>
<comment type="caution">
    <text evidence="1">The sequence shown here is derived from an EMBL/GenBank/DDBJ whole genome shotgun (WGS) entry which is preliminary data.</text>
</comment>